<dbReference type="Proteomes" id="UP000325787">
    <property type="component" value="Chromosome"/>
</dbReference>
<dbReference type="RefSeq" id="WP_033427216.1">
    <property type="nucleotide sequence ID" value="NZ_CP034550.1"/>
</dbReference>
<sequence length="204" mass="21025">MRATLTGVVALAAVTTATTGLARAGEAAAVGLPASSSLVVNEVMTRGPFGSTDEFVEIRNVSPRPVELDRFEIRLYLANGMYWGFSFPVGTAALEPYGRQGDVLVLTGSAFSGTVPPEVQVLSLSPQVDIPDLGGVAVYTEAGVKVDAVGFSFAVPPAGREGTPASPPPGGPALFSSGRDAVSTDTDRNRTDFSLRDPTPGTPN</sequence>
<name>A0A5Q0GVU7_SACSY</name>
<dbReference type="AlphaFoldDB" id="A0A5Q0GVU7"/>
<gene>
    <name evidence="3" type="ORF">EKG83_12175</name>
</gene>
<feature type="region of interest" description="Disordered" evidence="1">
    <location>
        <begin position="159"/>
        <end position="204"/>
    </location>
</feature>
<evidence type="ECO:0000256" key="2">
    <source>
        <dbReference type="SAM" id="SignalP"/>
    </source>
</evidence>
<protein>
    <submittedName>
        <fullName evidence="3">Lamin tail domain-containing protein</fullName>
    </submittedName>
</protein>
<feature type="chain" id="PRO_5038422151" evidence="2">
    <location>
        <begin position="25"/>
        <end position="204"/>
    </location>
</feature>
<accession>A0A5Q0GVU7</accession>
<keyword evidence="2" id="KW-0732">Signal</keyword>
<evidence type="ECO:0000313" key="4">
    <source>
        <dbReference type="Proteomes" id="UP000325787"/>
    </source>
</evidence>
<dbReference type="KEGG" id="ssyi:EKG83_12175"/>
<dbReference type="EMBL" id="CP034550">
    <property type="protein sequence ID" value="QFZ18138.1"/>
    <property type="molecule type" value="Genomic_DNA"/>
</dbReference>
<organism evidence="3 4">
    <name type="scientific">Saccharothrix syringae</name>
    <name type="common">Nocardiopsis syringae</name>
    <dbReference type="NCBI Taxonomy" id="103733"/>
    <lineage>
        <taxon>Bacteria</taxon>
        <taxon>Bacillati</taxon>
        <taxon>Actinomycetota</taxon>
        <taxon>Actinomycetes</taxon>
        <taxon>Pseudonocardiales</taxon>
        <taxon>Pseudonocardiaceae</taxon>
        <taxon>Saccharothrix</taxon>
    </lineage>
</organism>
<feature type="signal peptide" evidence="2">
    <location>
        <begin position="1"/>
        <end position="24"/>
    </location>
</feature>
<feature type="compositionally biased region" description="Basic and acidic residues" evidence="1">
    <location>
        <begin position="185"/>
        <end position="195"/>
    </location>
</feature>
<proteinExistence type="predicted"/>
<reference evidence="4" key="1">
    <citation type="journal article" date="2021" name="Curr. Microbiol.">
        <title>Complete genome of nocamycin-producing strain Saccharothrix syringae NRRL B-16468 reveals the biosynthetic potential for secondary metabolites.</title>
        <authorList>
            <person name="Mo X."/>
            <person name="Yang S."/>
        </authorList>
    </citation>
    <scope>NUCLEOTIDE SEQUENCE [LARGE SCALE GENOMIC DNA]</scope>
    <source>
        <strain evidence="4">ATCC 51364 / DSM 43886 / JCM 6844 / KCTC 9398 / NBRC 14523 / NRRL B-16468 / INA 2240</strain>
    </source>
</reference>
<keyword evidence="4" id="KW-1185">Reference proteome</keyword>
<evidence type="ECO:0000256" key="1">
    <source>
        <dbReference type="SAM" id="MobiDB-lite"/>
    </source>
</evidence>
<evidence type="ECO:0000313" key="3">
    <source>
        <dbReference type="EMBL" id="QFZ18138.1"/>
    </source>
</evidence>
<dbReference type="OrthoDB" id="3682978at2"/>